<accession>A0A518GGT8</accession>
<proteinExistence type="predicted"/>
<dbReference type="PROSITE" id="PS51257">
    <property type="entry name" value="PROKAR_LIPOPROTEIN"/>
    <property type="match status" value="1"/>
</dbReference>
<dbReference type="OrthoDB" id="285058at2"/>
<dbReference type="AlphaFoldDB" id="A0A518GGT8"/>
<protein>
    <submittedName>
        <fullName evidence="2">Nickel uptake substrate-specific transmembrane region</fullName>
    </submittedName>
</protein>
<dbReference type="RefSeq" id="WP_145085777.1">
    <property type="nucleotide sequence ID" value="NZ_CP036298.1"/>
</dbReference>
<organism evidence="2 3">
    <name type="scientific">Aureliella helgolandensis</name>
    <dbReference type="NCBI Taxonomy" id="2527968"/>
    <lineage>
        <taxon>Bacteria</taxon>
        <taxon>Pseudomonadati</taxon>
        <taxon>Planctomycetota</taxon>
        <taxon>Planctomycetia</taxon>
        <taxon>Pirellulales</taxon>
        <taxon>Pirellulaceae</taxon>
        <taxon>Aureliella</taxon>
    </lineage>
</organism>
<name>A0A518GGT8_9BACT</name>
<sequence precursor="true">MTRLLGIPSLTFTFLALALGCADPHPDWKETYPVKGQVFADGKPAEGVSVTLNPKSGLDTKQPTISSTMTDAQGNFAISTYEEGDGAPEGEYTLTFKWGKLNRMSMSYSGDQFKGKYSDPLKSKFPLSVQPGSPIDMGKIELVTQ</sequence>
<keyword evidence="2" id="KW-0472">Membrane</keyword>
<feature type="chain" id="PRO_5021919333" evidence="1">
    <location>
        <begin position="19"/>
        <end position="145"/>
    </location>
</feature>
<dbReference type="InterPro" id="IPR013783">
    <property type="entry name" value="Ig-like_fold"/>
</dbReference>
<dbReference type="Proteomes" id="UP000318017">
    <property type="component" value="Chromosome"/>
</dbReference>
<keyword evidence="3" id="KW-1185">Reference proteome</keyword>
<keyword evidence="2" id="KW-0812">Transmembrane</keyword>
<dbReference type="KEGG" id="ahel:Q31a_62040"/>
<evidence type="ECO:0000313" key="2">
    <source>
        <dbReference type="EMBL" id="QDV27811.1"/>
    </source>
</evidence>
<feature type="signal peptide" evidence="1">
    <location>
        <begin position="1"/>
        <end position="18"/>
    </location>
</feature>
<dbReference type="GO" id="GO:0030246">
    <property type="term" value="F:carbohydrate binding"/>
    <property type="evidence" value="ECO:0007669"/>
    <property type="project" value="InterPro"/>
</dbReference>
<evidence type="ECO:0000256" key="1">
    <source>
        <dbReference type="SAM" id="SignalP"/>
    </source>
</evidence>
<gene>
    <name evidence="2" type="ORF">Q31a_62040</name>
</gene>
<keyword evidence="1" id="KW-0732">Signal</keyword>
<evidence type="ECO:0000313" key="3">
    <source>
        <dbReference type="Proteomes" id="UP000318017"/>
    </source>
</evidence>
<dbReference type="SUPFAM" id="SSF49452">
    <property type="entry name" value="Starch-binding domain-like"/>
    <property type="match status" value="1"/>
</dbReference>
<dbReference type="InterPro" id="IPR013784">
    <property type="entry name" value="Carb-bd-like_fold"/>
</dbReference>
<dbReference type="EMBL" id="CP036298">
    <property type="protein sequence ID" value="QDV27811.1"/>
    <property type="molecule type" value="Genomic_DNA"/>
</dbReference>
<reference evidence="2 3" key="1">
    <citation type="submission" date="2019-02" db="EMBL/GenBank/DDBJ databases">
        <title>Deep-cultivation of Planctomycetes and their phenomic and genomic characterization uncovers novel biology.</title>
        <authorList>
            <person name="Wiegand S."/>
            <person name="Jogler M."/>
            <person name="Boedeker C."/>
            <person name="Pinto D."/>
            <person name="Vollmers J."/>
            <person name="Rivas-Marin E."/>
            <person name="Kohn T."/>
            <person name="Peeters S.H."/>
            <person name="Heuer A."/>
            <person name="Rast P."/>
            <person name="Oberbeckmann S."/>
            <person name="Bunk B."/>
            <person name="Jeske O."/>
            <person name="Meyerdierks A."/>
            <person name="Storesund J.E."/>
            <person name="Kallscheuer N."/>
            <person name="Luecker S."/>
            <person name="Lage O.M."/>
            <person name="Pohl T."/>
            <person name="Merkel B.J."/>
            <person name="Hornburger P."/>
            <person name="Mueller R.-W."/>
            <person name="Bruemmer F."/>
            <person name="Labrenz M."/>
            <person name="Spormann A.M."/>
            <person name="Op den Camp H."/>
            <person name="Overmann J."/>
            <person name="Amann R."/>
            <person name="Jetten M.S.M."/>
            <person name="Mascher T."/>
            <person name="Medema M.H."/>
            <person name="Devos D.P."/>
            <person name="Kaster A.-K."/>
            <person name="Ovreas L."/>
            <person name="Rohde M."/>
            <person name="Galperin M.Y."/>
            <person name="Jogler C."/>
        </authorList>
    </citation>
    <scope>NUCLEOTIDE SEQUENCE [LARGE SCALE GENOMIC DNA]</scope>
    <source>
        <strain evidence="2 3">Q31a</strain>
    </source>
</reference>
<dbReference type="Gene3D" id="2.60.40.10">
    <property type="entry name" value="Immunoglobulins"/>
    <property type="match status" value="1"/>
</dbReference>